<keyword evidence="3" id="KW-1133">Transmembrane helix</keyword>
<dbReference type="PANTHER" id="PTHR48081:SF33">
    <property type="entry name" value="KYNURENINE FORMAMIDASE"/>
    <property type="match status" value="1"/>
</dbReference>
<dbReference type="STRING" id="879819.A0A0J0XF50"/>
<dbReference type="PANTHER" id="PTHR48081">
    <property type="entry name" value="AB HYDROLASE SUPERFAMILY PROTEIN C4A8.06C"/>
    <property type="match status" value="1"/>
</dbReference>
<dbReference type="GO" id="GO:0004061">
    <property type="term" value="F:arylformamidase activity"/>
    <property type="evidence" value="ECO:0007669"/>
    <property type="project" value="TreeGrafter"/>
</dbReference>
<dbReference type="InterPro" id="IPR049492">
    <property type="entry name" value="BD-FAE-like_dom"/>
</dbReference>
<keyword evidence="6" id="KW-1185">Reference proteome</keyword>
<organism evidence="5 6">
    <name type="scientific">Cutaneotrichosporon oleaginosum</name>
    <dbReference type="NCBI Taxonomy" id="879819"/>
    <lineage>
        <taxon>Eukaryota</taxon>
        <taxon>Fungi</taxon>
        <taxon>Dikarya</taxon>
        <taxon>Basidiomycota</taxon>
        <taxon>Agaricomycotina</taxon>
        <taxon>Tremellomycetes</taxon>
        <taxon>Trichosporonales</taxon>
        <taxon>Trichosporonaceae</taxon>
        <taxon>Cutaneotrichosporon</taxon>
    </lineage>
</organism>
<feature type="region of interest" description="Disordered" evidence="2">
    <location>
        <begin position="170"/>
        <end position="193"/>
    </location>
</feature>
<dbReference type="Pfam" id="PF20434">
    <property type="entry name" value="BD-FAE"/>
    <property type="match status" value="1"/>
</dbReference>
<evidence type="ECO:0000256" key="2">
    <source>
        <dbReference type="SAM" id="MobiDB-lite"/>
    </source>
</evidence>
<reference evidence="5 6" key="1">
    <citation type="submission" date="2015-03" db="EMBL/GenBank/DDBJ databases">
        <title>Genomics and transcriptomics of the oil-accumulating basidiomycete yeast T. oleaginosus allow insights into substrate utilization and the diverse evolutionary trajectories of mating systems in fungi.</title>
        <authorList>
            <consortium name="DOE Joint Genome Institute"/>
            <person name="Kourist R."/>
            <person name="Kracht O."/>
            <person name="Bracharz F."/>
            <person name="Lipzen A."/>
            <person name="Nolan M."/>
            <person name="Ohm R."/>
            <person name="Grigoriev I."/>
            <person name="Sun S."/>
            <person name="Heitman J."/>
            <person name="Bruck T."/>
            <person name="Nowrousian M."/>
        </authorList>
    </citation>
    <scope>NUCLEOTIDE SEQUENCE [LARGE SCALE GENOMIC DNA]</scope>
    <source>
        <strain evidence="5 6">IBC0246</strain>
    </source>
</reference>
<evidence type="ECO:0000313" key="5">
    <source>
        <dbReference type="EMBL" id="KLT39707.1"/>
    </source>
</evidence>
<dbReference type="GeneID" id="28984800"/>
<dbReference type="InterPro" id="IPR029058">
    <property type="entry name" value="AB_hydrolase_fold"/>
</dbReference>
<dbReference type="EMBL" id="KQ087251">
    <property type="protein sequence ID" value="KLT39707.1"/>
    <property type="molecule type" value="Genomic_DNA"/>
</dbReference>
<accession>A0A0J0XF50</accession>
<dbReference type="Gene3D" id="3.40.50.1820">
    <property type="entry name" value="alpha/beta hydrolase"/>
    <property type="match status" value="1"/>
</dbReference>
<feature type="domain" description="BD-FAE-like" evidence="4">
    <location>
        <begin position="231"/>
        <end position="323"/>
    </location>
</feature>
<sequence>MRAVVWLSLAACGAVLCTAAAASALLTVLAFIPIFNIIAIPSLIGSLLLLIHTLPFATYLLLAQTDAPKHKGTLFLPFSPSRHLGILVAVSSYLRAVITLAPKFVLTVIRTAWELWRLPPPDDRSERPELSYSATTGWWWNRYASFGVKYQKPRRQGVACRLDIFRAQPSDSASLSCSPDGEGLHASPRSSGSFVTLPDVDPGSRVDLSDFPQHIWSQVPMGSPIEEENSNLRPVVVFLYDVGMMGPIHPRRWMFSLNGLLLAKQGYVAVIPDITTYPTGQMADMVADVRATLAWVHAEIRNYGGDPSRIFLCGHGLGAHLGMYTIAQDVVVHSRDKVELHNAAVDWASRGYKPDPVTAVAGREIPNGVKALRIYGSDVELPPVKGVILLSPVADVIKQVRHEARCWLEHVSPLRRSLGSSQTRCMRHSLGHILFAAKDIVDVNLLPHSALILHGKSNQLVPEWQGTWLAELLRGFDFDVTLQAYSRLGHFDVVTNLMAGFESRSTPFLLEEIRSFIDSSA</sequence>
<protein>
    <submittedName>
        <fullName evidence="5">Alpha/beta-hydrolase</fullName>
    </submittedName>
</protein>
<evidence type="ECO:0000259" key="4">
    <source>
        <dbReference type="Pfam" id="PF20434"/>
    </source>
</evidence>
<keyword evidence="3" id="KW-0812">Transmembrane</keyword>
<dbReference type="OrthoDB" id="6495301at2759"/>
<keyword evidence="3" id="KW-0472">Membrane</keyword>
<dbReference type="InterPro" id="IPR050300">
    <property type="entry name" value="GDXG_lipolytic_enzyme"/>
</dbReference>
<dbReference type="Proteomes" id="UP000053611">
    <property type="component" value="Unassembled WGS sequence"/>
</dbReference>
<proteinExistence type="predicted"/>
<dbReference type="RefSeq" id="XP_018276198.1">
    <property type="nucleotide sequence ID" value="XM_018424197.1"/>
</dbReference>
<feature type="transmembrane region" description="Helical" evidence="3">
    <location>
        <begin position="34"/>
        <end position="62"/>
    </location>
</feature>
<name>A0A0J0XF50_9TREE</name>
<dbReference type="SUPFAM" id="SSF53474">
    <property type="entry name" value="alpha/beta-Hydrolases"/>
    <property type="match status" value="1"/>
</dbReference>
<gene>
    <name evidence="5" type="ORF">CC85DRAFT_288277</name>
</gene>
<evidence type="ECO:0000256" key="1">
    <source>
        <dbReference type="ARBA" id="ARBA00022801"/>
    </source>
</evidence>
<keyword evidence="1 5" id="KW-0378">Hydrolase</keyword>
<evidence type="ECO:0000313" key="6">
    <source>
        <dbReference type="Proteomes" id="UP000053611"/>
    </source>
</evidence>
<dbReference type="AlphaFoldDB" id="A0A0J0XF50"/>
<evidence type="ECO:0000256" key="3">
    <source>
        <dbReference type="SAM" id="Phobius"/>
    </source>
</evidence>